<dbReference type="Proteomes" id="UP000032633">
    <property type="component" value="Chromosome"/>
</dbReference>
<feature type="transmembrane region" description="Helical" evidence="6">
    <location>
        <begin position="269"/>
        <end position="286"/>
    </location>
</feature>
<feature type="transmembrane region" description="Helical" evidence="6">
    <location>
        <begin position="91"/>
        <end position="114"/>
    </location>
</feature>
<keyword evidence="3 6" id="KW-0812">Transmembrane</keyword>
<evidence type="ECO:0000256" key="4">
    <source>
        <dbReference type="ARBA" id="ARBA00022989"/>
    </source>
</evidence>
<accession>A0A0D5NKP0</accession>
<evidence type="ECO:0000256" key="6">
    <source>
        <dbReference type="SAM" id="Phobius"/>
    </source>
</evidence>
<comment type="subcellular location">
    <subcellularLocation>
        <location evidence="1">Endomembrane system</location>
        <topology evidence="1">Multi-pass membrane protein</topology>
    </subcellularLocation>
</comment>
<dbReference type="PANTHER" id="PTHR32322:SF9">
    <property type="entry name" value="AMINO-ACID METABOLITE EFFLUX PUMP-RELATED"/>
    <property type="match status" value="1"/>
</dbReference>
<dbReference type="InterPro" id="IPR000620">
    <property type="entry name" value="EamA_dom"/>
</dbReference>
<keyword evidence="5 6" id="KW-0472">Membrane</keyword>
<keyword evidence="9" id="KW-1185">Reference proteome</keyword>
<protein>
    <submittedName>
        <fullName evidence="8">Multidrug transporter</fullName>
    </submittedName>
</protein>
<feature type="transmembrane region" description="Helical" evidence="6">
    <location>
        <begin position="243"/>
        <end position="263"/>
    </location>
</feature>
<sequence length="318" mass="34182">MPRSLFVALFLLSLIWGGSFFFIKTLLHDFGPWTISFLRSALGLMTIAVVMLVLRKPFEFGKIPWVPMAVMALINTAVPWTVIAYSETRLASSMASVLNATTPLWTIIVGVLFFQTVTNRLQWLGMGLAFIGLVVLLGVNPVSIVSVDLLGFTGMMVTTLCYGVGSQLSKRLSNGLSMYQITFGTLLCSTICCGSIALSIEPITASHLAAPANIAVLVGLGIFGSGFAYILFYYMVQKGSPEFATMVTYLIPASAIIWGYTLLSEKIEWSLLTGLVLILGGVFLASKKQPGKAAGKQAAGAELHNCSFVSKAKKAPLE</sequence>
<feature type="transmembrane region" description="Helical" evidence="6">
    <location>
        <begin position="66"/>
        <end position="85"/>
    </location>
</feature>
<dbReference type="InterPro" id="IPR050638">
    <property type="entry name" value="AA-Vitamin_Transporters"/>
</dbReference>
<dbReference type="KEGG" id="pbj:VN24_15360"/>
<feature type="transmembrane region" description="Helical" evidence="6">
    <location>
        <begin position="33"/>
        <end position="54"/>
    </location>
</feature>
<evidence type="ECO:0000313" key="8">
    <source>
        <dbReference type="EMBL" id="AJY75680.1"/>
    </source>
</evidence>
<evidence type="ECO:0000259" key="7">
    <source>
        <dbReference type="Pfam" id="PF00892"/>
    </source>
</evidence>
<comment type="similarity">
    <text evidence="2">Belongs to the EamA transporter family.</text>
</comment>
<organism evidence="8 9">
    <name type="scientific">Paenibacillus beijingensis</name>
    <dbReference type="NCBI Taxonomy" id="1126833"/>
    <lineage>
        <taxon>Bacteria</taxon>
        <taxon>Bacillati</taxon>
        <taxon>Bacillota</taxon>
        <taxon>Bacilli</taxon>
        <taxon>Bacillales</taxon>
        <taxon>Paenibacillaceae</taxon>
        <taxon>Paenibacillus</taxon>
    </lineage>
</organism>
<dbReference type="Pfam" id="PF00892">
    <property type="entry name" value="EamA"/>
    <property type="match status" value="2"/>
</dbReference>
<dbReference type="AlphaFoldDB" id="A0A0D5NKP0"/>
<evidence type="ECO:0000256" key="1">
    <source>
        <dbReference type="ARBA" id="ARBA00004127"/>
    </source>
</evidence>
<dbReference type="PATRIC" id="fig|1126833.4.peg.3361"/>
<proteinExistence type="inferred from homology"/>
<dbReference type="InterPro" id="IPR037185">
    <property type="entry name" value="EmrE-like"/>
</dbReference>
<reference evidence="8 9" key="1">
    <citation type="journal article" date="2015" name="J. Biotechnol.">
        <title>Complete genome sequence of Paenibacillus beijingensis 7188(T) (=DSM 24997(T)), a novel rhizobacterium from jujube garden soil.</title>
        <authorList>
            <person name="Kwak Y."/>
            <person name="Shin J.H."/>
        </authorList>
    </citation>
    <scope>NUCLEOTIDE SEQUENCE [LARGE SCALE GENOMIC DNA]</scope>
    <source>
        <strain evidence="8 9">DSM 24997</strain>
    </source>
</reference>
<dbReference type="EMBL" id="CP011058">
    <property type="protein sequence ID" value="AJY75680.1"/>
    <property type="molecule type" value="Genomic_DNA"/>
</dbReference>
<feature type="domain" description="EamA" evidence="7">
    <location>
        <begin position="8"/>
        <end position="137"/>
    </location>
</feature>
<evidence type="ECO:0000313" key="9">
    <source>
        <dbReference type="Proteomes" id="UP000032633"/>
    </source>
</evidence>
<feature type="transmembrane region" description="Helical" evidence="6">
    <location>
        <begin position="121"/>
        <end position="139"/>
    </location>
</feature>
<evidence type="ECO:0000256" key="5">
    <source>
        <dbReference type="ARBA" id="ARBA00023136"/>
    </source>
</evidence>
<keyword evidence="4 6" id="KW-1133">Transmembrane helix</keyword>
<feature type="transmembrane region" description="Helical" evidence="6">
    <location>
        <begin position="212"/>
        <end position="236"/>
    </location>
</feature>
<dbReference type="STRING" id="1126833.VN24_15360"/>
<feature type="domain" description="EamA" evidence="7">
    <location>
        <begin position="151"/>
        <end position="286"/>
    </location>
</feature>
<dbReference type="RefSeq" id="WP_045671108.1">
    <property type="nucleotide sequence ID" value="NZ_CP011058.1"/>
</dbReference>
<feature type="transmembrane region" description="Helical" evidence="6">
    <location>
        <begin position="176"/>
        <end position="200"/>
    </location>
</feature>
<dbReference type="PANTHER" id="PTHR32322">
    <property type="entry name" value="INNER MEMBRANE TRANSPORTER"/>
    <property type="match status" value="1"/>
</dbReference>
<evidence type="ECO:0000256" key="3">
    <source>
        <dbReference type="ARBA" id="ARBA00022692"/>
    </source>
</evidence>
<dbReference type="SUPFAM" id="SSF103481">
    <property type="entry name" value="Multidrug resistance efflux transporter EmrE"/>
    <property type="match status" value="2"/>
</dbReference>
<gene>
    <name evidence="8" type="ORF">VN24_15360</name>
</gene>
<dbReference type="HOGENOM" id="CLU_033863_5_2_9"/>
<evidence type="ECO:0000256" key="2">
    <source>
        <dbReference type="ARBA" id="ARBA00007362"/>
    </source>
</evidence>
<dbReference type="OrthoDB" id="67135at2"/>
<reference evidence="9" key="2">
    <citation type="submission" date="2015-03" db="EMBL/GenBank/DDBJ databases">
        <title>Genome sequence of Paenibacillus beijingensis strain DSM 24997T.</title>
        <authorList>
            <person name="Kwak Y."/>
            <person name="Shin J.-H."/>
        </authorList>
    </citation>
    <scope>NUCLEOTIDE SEQUENCE [LARGE SCALE GENOMIC DNA]</scope>
    <source>
        <strain evidence="9">DSM 24997</strain>
    </source>
</reference>
<feature type="transmembrane region" description="Helical" evidence="6">
    <location>
        <begin position="145"/>
        <end position="164"/>
    </location>
</feature>
<name>A0A0D5NKP0_9BACL</name>
<dbReference type="GO" id="GO:0016020">
    <property type="term" value="C:membrane"/>
    <property type="evidence" value="ECO:0007669"/>
    <property type="project" value="UniProtKB-SubCell"/>
</dbReference>